<sequence length="925" mass="102742">MGRYESRSGTEERVRMIVCKALCTLVAFTWLCYRLYKFLTIPVVKIVSTLKIGTPPATKVSIDRVSEESITVHWENEPVSKKSGKRASDAISHFLLYVNNLQVAIFPNAPRSLYTCCSITGLESGQEYQLDFVTVNSMGFINKLPSLYCMTKAAANGGGSGKVSGQWRRNTLSVTAPLPEAAATSNNGGFASPAYANLTSLKDLESFSIDDLKKILVCAQEDLHDVLSQQSSLLQDFQESKLQLELELENLKNYWSHEINLRKSLRSNIKSLENSKLLSDLKLEKINKNIDQTSSKIQKMQSDIQNWSQQDEQQFSRSKLRKNFETKLQNVNNEIDSLSDMVKACQKEISSQEEKNKELNSLKKNSSSSSSSSLDQQDASMSPVLLLKKISDATMEKSGLLNVNGEELISKLNPNSPLVKFVKEQLKVDQELDTKWRSKRNKMTKRIETLQAMLNEISITNRQLRTNLIIQPYTVKQSETNSISNSTSKSNSNSNLNLNASISKNHAPNANSSNNLNEQGPVINSPPVSARSLLENSINQQGVLMSTNHSSNNGDNSNVHLILHNPSTYASNEPVQATEALLSTRLEDEKMYNKPFSRGQPDPATLAAPGCIPQTLAWGREQQQTEIEQAFEYDNASHLISGLQDMIYEETDHPESISNYSKGFTTDQLDNYWTNQRSTIMNNLGSAQPVNFTTPRFGNNDGYASMSPFGSHSMPRSTSTPPNLAPNQSLLAATLSDPSMANFGDAMLPMEQSNSLRAMDNVISNSLHGPHSVAMHNAASSHGSQQPLMINEEDQLPESQKHDLHSHDRLHAPRFNFMWHPQHSNPAAPKEDTTSHHARNASTTSNGSSNSTWSKLNWKNWSPQAPAQSEPDNEPQSPPLLPHSASHNQKAPVSPASSSGRRMSRLLSRSGMNNIFKLPSHEEKK</sequence>
<feature type="compositionally biased region" description="Basic and acidic residues" evidence="1">
    <location>
        <begin position="350"/>
        <end position="361"/>
    </location>
</feature>
<feature type="region of interest" description="Disordered" evidence="1">
    <location>
        <begin position="703"/>
        <end position="723"/>
    </location>
</feature>
<dbReference type="InterPro" id="IPR013783">
    <property type="entry name" value="Ig-like_fold"/>
</dbReference>
<feature type="compositionally biased region" description="Polar residues" evidence="1">
    <location>
        <begin position="506"/>
        <end position="518"/>
    </location>
</feature>
<feature type="region of interest" description="Disordered" evidence="1">
    <location>
        <begin position="818"/>
        <end position="925"/>
    </location>
</feature>
<protein>
    <recommendedName>
        <fullName evidence="4">Fibronectin type-III domain-containing protein</fullName>
    </recommendedName>
</protein>
<proteinExistence type="predicted"/>
<evidence type="ECO:0008006" key="4">
    <source>
        <dbReference type="Google" id="ProtNLM"/>
    </source>
</evidence>
<dbReference type="EMBL" id="CP059268">
    <property type="protein sequence ID" value="QLQ79120.1"/>
    <property type="molecule type" value="Genomic_DNA"/>
</dbReference>
<feature type="compositionally biased region" description="Low complexity" evidence="1">
    <location>
        <begin position="362"/>
        <end position="374"/>
    </location>
</feature>
<feature type="compositionally biased region" description="Polar residues" evidence="1">
    <location>
        <begin position="855"/>
        <end position="867"/>
    </location>
</feature>
<reference evidence="2 3" key="1">
    <citation type="submission" date="2020-06" db="EMBL/GenBank/DDBJ databases">
        <title>The yeast mating-type switching endonuclease HO is a domesticated member of an unorthodox homing genetic element family.</title>
        <authorList>
            <person name="Coughlan A.Y."/>
            <person name="Lombardi L."/>
            <person name="Braun-Galleani S."/>
            <person name="Martos A.R."/>
            <person name="Galeote V."/>
            <person name="Bigey F."/>
            <person name="Dequin S."/>
            <person name="Byrne K.P."/>
            <person name="Wolfe K.H."/>
        </authorList>
    </citation>
    <scope>NUCLEOTIDE SEQUENCE [LARGE SCALE GENOMIC DNA]</scope>
    <source>
        <strain evidence="2 3">CBS2947</strain>
    </source>
</reference>
<feature type="compositionally biased region" description="Low complexity" evidence="1">
    <location>
        <begin position="840"/>
        <end position="854"/>
    </location>
</feature>
<gene>
    <name evidence="2" type="ORF">HG537_0B04680</name>
</gene>
<dbReference type="AlphaFoldDB" id="A0A7H9HP74"/>
<organism evidence="2 3">
    <name type="scientific">Torulaspora globosa</name>
    <dbReference type="NCBI Taxonomy" id="48254"/>
    <lineage>
        <taxon>Eukaryota</taxon>
        <taxon>Fungi</taxon>
        <taxon>Dikarya</taxon>
        <taxon>Ascomycota</taxon>
        <taxon>Saccharomycotina</taxon>
        <taxon>Saccharomycetes</taxon>
        <taxon>Saccharomycetales</taxon>
        <taxon>Saccharomycetaceae</taxon>
        <taxon>Torulaspora</taxon>
    </lineage>
</organism>
<feature type="compositionally biased region" description="Low complexity" evidence="1">
    <location>
        <begin position="480"/>
        <end position="505"/>
    </location>
</feature>
<name>A0A7H9HP74_9SACH</name>
<feature type="compositionally biased region" description="Polar residues" evidence="1">
    <location>
        <begin position="708"/>
        <end position="723"/>
    </location>
</feature>
<dbReference type="OrthoDB" id="5572782at2759"/>
<evidence type="ECO:0000256" key="1">
    <source>
        <dbReference type="SAM" id="MobiDB-lite"/>
    </source>
</evidence>
<feature type="region of interest" description="Disordered" evidence="1">
    <location>
        <begin position="478"/>
        <end position="528"/>
    </location>
</feature>
<accession>A0A7H9HP74</accession>
<keyword evidence="3" id="KW-1185">Reference proteome</keyword>
<feature type="compositionally biased region" description="Low complexity" evidence="1">
    <location>
        <begin position="897"/>
        <end position="912"/>
    </location>
</feature>
<dbReference type="Proteomes" id="UP000510647">
    <property type="component" value="Chromosome 2"/>
</dbReference>
<evidence type="ECO:0000313" key="2">
    <source>
        <dbReference type="EMBL" id="QLQ79120.1"/>
    </source>
</evidence>
<dbReference type="Gene3D" id="2.60.40.10">
    <property type="entry name" value="Immunoglobulins"/>
    <property type="match status" value="1"/>
</dbReference>
<evidence type="ECO:0000313" key="3">
    <source>
        <dbReference type="Proteomes" id="UP000510647"/>
    </source>
</evidence>
<feature type="region of interest" description="Disordered" evidence="1">
    <location>
        <begin position="346"/>
        <end position="378"/>
    </location>
</feature>